<evidence type="ECO:0000313" key="3">
    <source>
        <dbReference type="Proteomes" id="UP001500618"/>
    </source>
</evidence>
<accession>A0ABP4UGQ5</accession>
<dbReference type="EMBL" id="BAAANY010000030">
    <property type="protein sequence ID" value="GAA1704788.1"/>
    <property type="molecule type" value="Genomic_DNA"/>
</dbReference>
<keyword evidence="1" id="KW-1133">Transmembrane helix</keyword>
<feature type="transmembrane region" description="Helical" evidence="1">
    <location>
        <begin position="176"/>
        <end position="199"/>
    </location>
</feature>
<feature type="transmembrane region" description="Helical" evidence="1">
    <location>
        <begin position="257"/>
        <end position="277"/>
    </location>
</feature>
<feature type="transmembrane region" description="Helical" evidence="1">
    <location>
        <begin position="38"/>
        <end position="56"/>
    </location>
</feature>
<comment type="caution">
    <text evidence="2">The sequence shown here is derived from an EMBL/GenBank/DDBJ whole genome shotgun (WGS) entry which is preliminary data.</text>
</comment>
<keyword evidence="1" id="KW-0472">Membrane</keyword>
<evidence type="ECO:0000256" key="1">
    <source>
        <dbReference type="SAM" id="Phobius"/>
    </source>
</evidence>
<dbReference type="Pfam" id="PF12679">
    <property type="entry name" value="ABC2_membrane_2"/>
    <property type="match status" value="1"/>
</dbReference>
<dbReference type="Proteomes" id="UP001500618">
    <property type="component" value="Unassembled WGS sequence"/>
</dbReference>
<dbReference type="PANTHER" id="PTHR37305">
    <property type="entry name" value="INTEGRAL MEMBRANE PROTEIN-RELATED"/>
    <property type="match status" value="1"/>
</dbReference>
<reference evidence="3" key="1">
    <citation type="journal article" date="2019" name="Int. J. Syst. Evol. Microbiol.">
        <title>The Global Catalogue of Microorganisms (GCM) 10K type strain sequencing project: providing services to taxonomists for standard genome sequencing and annotation.</title>
        <authorList>
            <consortium name="The Broad Institute Genomics Platform"/>
            <consortium name="The Broad Institute Genome Sequencing Center for Infectious Disease"/>
            <person name="Wu L."/>
            <person name="Ma J."/>
        </authorList>
    </citation>
    <scope>NUCLEOTIDE SEQUENCE [LARGE SCALE GENOMIC DNA]</scope>
    <source>
        <strain evidence="3">JCM 14718</strain>
    </source>
</reference>
<dbReference type="PANTHER" id="PTHR37305:SF1">
    <property type="entry name" value="MEMBRANE PROTEIN"/>
    <property type="match status" value="1"/>
</dbReference>
<keyword evidence="1" id="KW-0812">Transmembrane</keyword>
<protein>
    <submittedName>
        <fullName evidence="2">ABC transporter permease</fullName>
    </submittedName>
</protein>
<proteinExistence type="predicted"/>
<name>A0ABP4UGQ5_9ACTN</name>
<sequence length="286" mass="29968">MSAADAVLDRPQWSVRPVSTRLLRSELSLVFGRRRNQVILAVLAAVPVLIAVAVKINSSDNGRGPVFFNSIAENGLFVSLAALFAITPLFLPLAVAVVSGDAIAGESNQGTLRYLLTVPVSRMRLLATKYAASVLYCFAATLIVGVVGAAIGLILFPSGSVLLLSGSSTSLPAALLRILLICLYLGLSMAALAAIGLFISTLTDYPVAAMAATAGLAVASEVLDAIPQLAAIAPWLPTHWWFSFGDFLRDPITMQDSSTGVVSALVYIAIFTSLAWARFAGKDVSS</sequence>
<feature type="transmembrane region" description="Helical" evidence="1">
    <location>
        <begin position="130"/>
        <end position="156"/>
    </location>
</feature>
<keyword evidence="3" id="KW-1185">Reference proteome</keyword>
<organism evidence="2 3">
    <name type="scientific">Fodinicola feengrottensis</name>
    <dbReference type="NCBI Taxonomy" id="435914"/>
    <lineage>
        <taxon>Bacteria</taxon>
        <taxon>Bacillati</taxon>
        <taxon>Actinomycetota</taxon>
        <taxon>Actinomycetes</taxon>
        <taxon>Mycobacteriales</taxon>
        <taxon>Fodinicola</taxon>
    </lineage>
</organism>
<evidence type="ECO:0000313" key="2">
    <source>
        <dbReference type="EMBL" id="GAA1704788.1"/>
    </source>
</evidence>
<feature type="transmembrane region" description="Helical" evidence="1">
    <location>
        <begin position="76"/>
        <end position="98"/>
    </location>
</feature>
<dbReference type="RefSeq" id="WP_344313840.1">
    <property type="nucleotide sequence ID" value="NZ_BAAANY010000030.1"/>
</dbReference>
<gene>
    <name evidence="2" type="ORF">GCM10009765_62430</name>
</gene>